<proteinExistence type="predicted"/>
<name>M6VMR4_9LEPT</name>
<feature type="compositionally biased region" description="Basic and acidic residues" evidence="1">
    <location>
        <begin position="1"/>
        <end position="12"/>
    </location>
</feature>
<organism evidence="2 3">
    <name type="scientific">Leptospira santarosai str. CBC1416</name>
    <dbReference type="NCBI Taxonomy" id="1193059"/>
    <lineage>
        <taxon>Bacteria</taxon>
        <taxon>Pseudomonadati</taxon>
        <taxon>Spirochaetota</taxon>
        <taxon>Spirochaetia</taxon>
        <taxon>Leptospirales</taxon>
        <taxon>Leptospiraceae</taxon>
        <taxon>Leptospira</taxon>
    </lineage>
</organism>
<dbReference type="AlphaFoldDB" id="M6VMR4"/>
<feature type="region of interest" description="Disordered" evidence="1">
    <location>
        <begin position="1"/>
        <end position="25"/>
    </location>
</feature>
<gene>
    <name evidence="2" type="ORF">LEP1GSC161_0783</name>
</gene>
<accession>M6VMR4</accession>
<protein>
    <recommendedName>
        <fullName evidence="4">Single-stranded DNA-binding protein</fullName>
    </recommendedName>
</protein>
<comment type="caution">
    <text evidence="2">The sequence shown here is derived from an EMBL/GenBank/DDBJ whole genome shotgun (WGS) entry which is preliminary data.</text>
</comment>
<dbReference type="Proteomes" id="UP000012149">
    <property type="component" value="Unassembled WGS sequence"/>
</dbReference>
<dbReference type="EMBL" id="AKWE02000097">
    <property type="protein sequence ID" value="EMO58090.1"/>
    <property type="molecule type" value="Genomic_DNA"/>
</dbReference>
<evidence type="ECO:0000313" key="2">
    <source>
        <dbReference type="EMBL" id="EMO58090.1"/>
    </source>
</evidence>
<evidence type="ECO:0000256" key="1">
    <source>
        <dbReference type="SAM" id="MobiDB-lite"/>
    </source>
</evidence>
<evidence type="ECO:0000313" key="3">
    <source>
        <dbReference type="Proteomes" id="UP000012149"/>
    </source>
</evidence>
<evidence type="ECO:0008006" key="4">
    <source>
        <dbReference type="Google" id="ProtNLM"/>
    </source>
</evidence>
<reference evidence="2 3" key="1">
    <citation type="submission" date="2013-01" db="EMBL/GenBank/DDBJ databases">
        <authorList>
            <person name="Harkins D.M."/>
            <person name="Durkin A.S."/>
            <person name="Brinkac L.M."/>
            <person name="Haft D.H."/>
            <person name="Selengut J.D."/>
            <person name="Sanka R."/>
            <person name="DePew J."/>
            <person name="Purushe J."/>
            <person name="Matthias M.A."/>
            <person name="Vinetz J.M."/>
            <person name="Sutton G.G."/>
            <person name="Nierman W.C."/>
            <person name="Fouts D.E."/>
        </authorList>
    </citation>
    <scope>NUCLEOTIDE SEQUENCE [LARGE SCALE GENOMIC DNA]</scope>
    <source>
        <strain evidence="2 3">CBC1416</strain>
    </source>
</reference>
<sequence>MIGELRQDRWKSQDGSNRSKLKVVGHSIRFDGLPGRKEREAA</sequence>